<keyword evidence="3 7" id="KW-0812">Transmembrane</keyword>
<organism evidence="8 9">
    <name type="scientific">Cryptotermes secundus</name>
    <dbReference type="NCBI Taxonomy" id="105785"/>
    <lineage>
        <taxon>Eukaryota</taxon>
        <taxon>Metazoa</taxon>
        <taxon>Ecdysozoa</taxon>
        <taxon>Arthropoda</taxon>
        <taxon>Hexapoda</taxon>
        <taxon>Insecta</taxon>
        <taxon>Pterygota</taxon>
        <taxon>Neoptera</taxon>
        <taxon>Polyneoptera</taxon>
        <taxon>Dictyoptera</taxon>
        <taxon>Blattodea</taxon>
        <taxon>Blattoidea</taxon>
        <taxon>Termitoidae</taxon>
        <taxon>Kalotermitidae</taxon>
        <taxon>Cryptotermitinae</taxon>
        <taxon>Cryptotermes</taxon>
    </lineage>
</organism>
<dbReference type="Gene3D" id="1.10.1450.10">
    <property type="entry name" value="Tetraspanin"/>
    <property type="match status" value="1"/>
</dbReference>
<comment type="caution">
    <text evidence="8">The sequence shown here is derived from an EMBL/GenBank/DDBJ whole genome shotgun (WGS) entry which is preliminary data.</text>
</comment>
<evidence type="ECO:0000313" key="8">
    <source>
        <dbReference type="EMBL" id="PNF24099.1"/>
    </source>
</evidence>
<comment type="caution">
    <text evidence="7">Lacks conserved residue(s) required for the propagation of feature annotation.</text>
</comment>
<name>A0A2J7Q690_9NEOP</name>
<dbReference type="InParanoid" id="A0A2J7Q690"/>
<comment type="similarity">
    <text evidence="2 7">Belongs to the tetraspanin (TM4SF) family.</text>
</comment>
<proteinExistence type="inferred from homology"/>
<evidence type="ECO:0000256" key="2">
    <source>
        <dbReference type="ARBA" id="ARBA00006840"/>
    </source>
</evidence>
<evidence type="ECO:0000256" key="1">
    <source>
        <dbReference type="ARBA" id="ARBA00004141"/>
    </source>
</evidence>
<dbReference type="PIRSF" id="PIRSF002419">
    <property type="entry name" value="Tetraspanin"/>
    <property type="match status" value="1"/>
</dbReference>
<sequence>MSLESGVGEWMEKLELSEYYTGIYVLIAAGVILIIVSFLGCVSAFMEDRTILVIVEDLPRAKPPSKGPSKKKPGKWGSLDRIGLLRHKRIFYSIQSSVLALSRMVKSFKLRVGFGKYLIRFFSGLPTILFECCVWLSLISFVGVQVICFILGAAGAAVLLDYSTYDSQIQPLIRQRMRYLISESQNEYASSVLRMVQETIGCCGADGPNDYLQLLKPLPTECRDTVTGNAFFYGCVDELTWFLEDKSGWLSALALTACFVHVSTNCLVIKPAEVPRWQMGMTHCACIQSLLHRKKQTPWLESPRKL</sequence>
<feature type="transmembrane region" description="Helical" evidence="7">
    <location>
        <begin position="117"/>
        <end position="138"/>
    </location>
</feature>
<dbReference type="PANTHER" id="PTHR19282:SF555">
    <property type="entry name" value="TETRASPANIN-2A"/>
    <property type="match status" value="1"/>
</dbReference>
<dbReference type="Proteomes" id="UP000235965">
    <property type="component" value="Unassembled WGS sequence"/>
</dbReference>
<dbReference type="SUPFAM" id="SSF48652">
    <property type="entry name" value="Tetraspanin"/>
    <property type="match status" value="1"/>
</dbReference>
<evidence type="ECO:0000256" key="6">
    <source>
        <dbReference type="PIRSR" id="PIRSR002419-1"/>
    </source>
</evidence>
<evidence type="ECO:0000256" key="3">
    <source>
        <dbReference type="ARBA" id="ARBA00022692"/>
    </source>
</evidence>
<keyword evidence="4 7" id="KW-1133">Transmembrane helix</keyword>
<gene>
    <name evidence="8" type="primary">Tsp2A</name>
    <name evidence="8" type="ORF">B7P43_G04296</name>
</gene>
<comment type="subcellular location">
    <subcellularLocation>
        <location evidence="1 7">Membrane</location>
        <topology evidence="1 7">Multi-pass membrane protein</topology>
    </subcellularLocation>
</comment>
<feature type="disulfide bond" evidence="6">
    <location>
        <begin position="202"/>
        <end position="235"/>
    </location>
</feature>
<dbReference type="InterPro" id="IPR008952">
    <property type="entry name" value="Tetraspanin_EC2_sf"/>
</dbReference>
<protein>
    <recommendedName>
        <fullName evidence="7">Tetraspanin</fullName>
    </recommendedName>
</protein>
<dbReference type="Pfam" id="PF00335">
    <property type="entry name" value="Tetraspanin"/>
    <property type="match status" value="1"/>
</dbReference>
<keyword evidence="6" id="KW-1015">Disulfide bond</keyword>
<dbReference type="STRING" id="105785.A0A2J7Q690"/>
<dbReference type="EMBL" id="NEVH01017535">
    <property type="protein sequence ID" value="PNF24099.1"/>
    <property type="molecule type" value="Genomic_DNA"/>
</dbReference>
<dbReference type="GO" id="GO:0005886">
    <property type="term" value="C:plasma membrane"/>
    <property type="evidence" value="ECO:0007669"/>
    <property type="project" value="TreeGrafter"/>
</dbReference>
<dbReference type="InterPro" id="IPR000301">
    <property type="entry name" value="Tetraspanin_animals"/>
</dbReference>
<keyword evidence="5 7" id="KW-0472">Membrane</keyword>
<dbReference type="OrthoDB" id="10051670at2759"/>
<reference evidence="8 9" key="1">
    <citation type="submission" date="2017-12" db="EMBL/GenBank/DDBJ databases">
        <title>Hemimetabolous genomes reveal molecular basis of termite eusociality.</title>
        <authorList>
            <person name="Harrison M.C."/>
            <person name="Jongepier E."/>
            <person name="Robertson H.M."/>
            <person name="Arning N."/>
            <person name="Bitard-Feildel T."/>
            <person name="Chao H."/>
            <person name="Childers C.P."/>
            <person name="Dinh H."/>
            <person name="Doddapaneni H."/>
            <person name="Dugan S."/>
            <person name="Gowin J."/>
            <person name="Greiner C."/>
            <person name="Han Y."/>
            <person name="Hu H."/>
            <person name="Hughes D.S.T."/>
            <person name="Huylmans A.-K."/>
            <person name="Kemena C."/>
            <person name="Kremer L.P.M."/>
            <person name="Lee S.L."/>
            <person name="Lopez-Ezquerra A."/>
            <person name="Mallet L."/>
            <person name="Monroy-Kuhn J.M."/>
            <person name="Moser A."/>
            <person name="Murali S.C."/>
            <person name="Muzny D.M."/>
            <person name="Otani S."/>
            <person name="Piulachs M.-D."/>
            <person name="Poelchau M."/>
            <person name="Qu J."/>
            <person name="Schaub F."/>
            <person name="Wada-Katsumata A."/>
            <person name="Worley K.C."/>
            <person name="Xie Q."/>
            <person name="Ylla G."/>
            <person name="Poulsen M."/>
            <person name="Gibbs R.A."/>
            <person name="Schal C."/>
            <person name="Richards S."/>
            <person name="Belles X."/>
            <person name="Korb J."/>
            <person name="Bornberg-Bauer E."/>
        </authorList>
    </citation>
    <scope>NUCLEOTIDE SEQUENCE [LARGE SCALE GENOMIC DNA]</scope>
    <source>
        <tissue evidence="8">Whole body</tissue>
    </source>
</reference>
<evidence type="ECO:0000313" key="9">
    <source>
        <dbReference type="Proteomes" id="UP000235965"/>
    </source>
</evidence>
<evidence type="ECO:0000256" key="7">
    <source>
        <dbReference type="RuleBase" id="RU361218"/>
    </source>
</evidence>
<dbReference type="AlphaFoldDB" id="A0A2J7Q690"/>
<evidence type="ECO:0000256" key="4">
    <source>
        <dbReference type="ARBA" id="ARBA00022989"/>
    </source>
</evidence>
<dbReference type="FunCoup" id="A0A2J7Q690">
    <property type="interactions" value="5"/>
</dbReference>
<feature type="disulfide bond" evidence="6">
    <location>
        <begin position="203"/>
        <end position="222"/>
    </location>
</feature>
<feature type="transmembrane region" description="Helical" evidence="7">
    <location>
        <begin position="144"/>
        <end position="165"/>
    </location>
</feature>
<keyword evidence="9" id="KW-1185">Reference proteome</keyword>
<dbReference type="InterPro" id="IPR018499">
    <property type="entry name" value="Tetraspanin/Peripherin"/>
</dbReference>
<feature type="transmembrane region" description="Helical" evidence="7">
    <location>
        <begin position="20"/>
        <end position="42"/>
    </location>
</feature>
<evidence type="ECO:0000256" key="5">
    <source>
        <dbReference type="ARBA" id="ARBA00023136"/>
    </source>
</evidence>
<dbReference type="CDD" id="cd03127">
    <property type="entry name" value="tetraspanin_LEL"/>
    <property type="match status" value="1"/>
</dbReference>
<dbReference type="PANTHER" id="PTHR19282">
    <property type="entry name" value="TETRASPANIN"/>
    <property type="match status" value="1"/>
</dbReference>
<accession>A0A2J7Q690</accession>